<proteinExistence type="predicted"/>
<feature type="region of interest" description="Disordered" evidence="4">
    <location>
        <begin position="512"/>
        <end position="584"/>
    </location>
</feature>
<keyword evidence="7" id="KW-1185">Reference proteome</keyword>
<dbReference type="EMBL" id="NOIH01000039">
    <property type="protein sequence ID" value="OYD52456.1"/>
    <property type="molecule type" value="Genomic_DNA"/>
</dbReference>
<dbReference type="PANTHER" id="PTHR30461">
    <property type="entry name" value="DNA-INVERTASE FROM LAMBDOID PROPHAGE"/>
    <property type="match status" value="1"/>
</dbReference>
<evidence type="ECO:0000313" key="6">
    <source>
        <dbReference type="EMBL" id="OYD52456.1"/>
    </source>
</evidence>
<dbReference type="SMART" id="SM00857">
    <property type="entry name" value="Resolvase"/>
    <property type="match status" value="1"/>
</dbReference>
<dbReference type="RefSeq" id="WP_094269761.1">
    <property type="nucleotide sequence ID" value="NZ_NOIH01000039.1"/>
</dbReference>
<evidence type="ECO:0000256" key="4">
    <source>
        <dbReference type="SAM" id="MobiDB-lite"/>
    </source>
</evidence>
<feature type="compositionally biased region" description="Low complexity" evidence="4">
    <location>
        <begin position="556"/>
        <end position="567"/>
    </location>
</feature>
<evidence type="ECO:0000259" key="5">
    <source>
        <dbReference type="PROSITE" id="PS51737"/>
    </source>
</evidence>
<dbReference type="InterPro" id="IPR006119">
    <property type="entry name" value="Resolv_N"/>
</dbReference>
<dbReference type="Pfam" id="PF07508">
    <property type="entry name" value="Recombinase"/>
    <property type="match status" value="1"/>
</dbReference>
<dbReference type="CDD" id="cd00338">
    <property type="entry name" value="Ser_Recombinase"/>
    <property type="match status" value="1"/>
</dbReference>
<dbReference type="Proteomes" id="UP000215181">
    <property type="component" value="Unassembled WGS sequence"/>
</dbReference>
<dbReference type="InterPro" id="IPR025827">
    <property type="entry name" value="Zn_ribbon_recom_dom"/>
</dbReference>
<comment type="caution">
    <text evidence="6">The sequence shown here is derived from an EMBL/GenBank/DDBJ whole genome shotgun (WGS) entry which is preliminary data.</text>
</comment>
<dbReference type="GO" id="GO:0003677">
    <property type="term" value="F:DNA binding"/>
    <property type="evidence" value="ECO:0007669"/>
    <property type="project" value="UniProtKB-KW"/>
</dbReference>
<dbReference type="InterPro" id="IPR050639">
    <property type="entry name" value="SSR_resolvase"/>
</dbReference>
<evidence type="ECO:0000256" key="3">
    <source>
        <dbReference type="SAM" id="Coils"/>
    </source>
</evidence>
<reference evidence="6 7" key="1">
    <citation type="submission" date="2017-07" db="EMBL/GenBank/DDBJ databases">
        <title>Thauera sp. KNDSS-Mac4 genome sequence and assembly.</title>
        <authorList>
            <person name="Mayilraj S."/>
        </authorList>
    </citation>
    <scope>NUCLEOTIDE SEQUENCE [LARGE SCALE GENOMIC DNA]</scope>
    <source>
        <strain evidence="6 7">KNDSS-Mac4</strain>
    </source>
</reference>
<evidence type="ECO:0000313" key="7">
    <source>
        <dbReference type="Proteomes" id="UP000215181"/>
    </source>
</evidence>
<keyword evidence="1" id="KW-0238">DNA-binding</keyword>
<dbReference type="PANTHER" id="PTHR30461:SF2">
    <property type="entry name" value="SERINE RECOMBINASE PINE-RELATED"/>
    <property type="match status" value="1"/>
</dbReference>
<dbReference type="GO" id="GO:0000150">
    <property type="term" value="F:DNA strand exchange activity"/>
    <property type="evidence" value="ECO:0007669"/>
    <property type="project" value="InterPro"/>
</dbReference>
<keyword evidence="3" id="KW-0175">Coiled coil</keyword>
<dbReference type="SUPFAM" id="SSF53041">
    <property type="entry name" value="Resolvase-like"/>
    <property type="match status" value="1"/>
</dbReference>
<dbReference type="OrthoDB" id="9791494at2"/>
<accession>A0A235ETT1</accession>
<dbReference type="Gene3D" id="3.90.1750.20">
    <property type="entry name" value="Putative Large Serine Recombinase, Chain B, Domain 2"/>
    <property type="match status" value="1"/>
</dbReference>
<dbReference type="Gene3D" id="3.40.50.1390">
    <property type="entry name" value="Resolvase, N-terminal catalytic domain"/>
    <property type="match status" value="1"/>
</dbReference>
<dbReference type="AlphaFoldDB" id="A0A235ETT1"/>
<dbReference type="InterPro" id="IPR038109">
    <property type="entry name" value="DNA_bind_recomb_sf"/>
</dbReference>
<name>A0A235ETT1_9RHOO</name>
<feature type="coiled-coil region" evidence="3">
    <location>
        <begin position="378"/>
        <end position="440"/>
    </location>
</feature>
<dbReference type="PROSITE" id="PS51737">
    <property type="entry name" value="RECOMBINASE_DNA_BIND"/>
    <property type="match status" value="1"/>
</dbReference>
<sequence length="584" mass="65463">MSRVISYTRFSTRRQAAGDSYRRQTEAALKWCKQHGHELDTTLRLEDLGVSGYSGANAKRGALGVLQLMTLEGKLEPGTILLIEAFDRLTRLPLPDAYELLLSLVNNGLTIVTLTDGKVWSKRTMSSLESFLLSLVTLYRGHQESEYKSQRLRETFATHRKRGSREAFGSAPGWLTRSDKTAPWQIIEERAESVRKVFELAAKGLGGKAIAKIANEESWPVPTRLNLTGKRWHAQMPGQLLRNRAVLGEHEHRIQTHEARAEHWRGRGTGIARVDYYPRIISDELWHRARAAIESRKIAPRRDRHYFNIFSGLLFCGHCGAPMQRKIERRGWSRAQLVCADKVAGATKCPTGAALQTDEHLLLAIFAEATDMLGSDATRKIEERIAVLDSQFKRLRDESERIADAIATTGGRVTALISKAEQLQEELLNCALQRETLAVELALTDGSSAELDVDWISDARDMLYEISDAAREARASLHLRIARLVETVWLYPYEVAMIRFKNGLMKPVPLPPKQLPSRAKPEAKYHKPPARKIKPQPLQMMALRGQLELPEPRRPAPALQHQAAPLLYEPDAPGAAQEGSGGAQ</sequence>
<dbReference type="Pfam" id="PF13408">
    <property type="entry name" value="Zn_ribbon_recom"/>
    <property type="match status" value="1"/>
</dbReference>
<dbReference type="Pfam" id="PF00239">
    <property type="entry name" value="Resolvase"/>
    <property type="match status" value="1"/>
</dbReference>
<evidence type="ECO:0000256" key="1">
    <source>
        <dbReference type="ARBA" id="ARBA00023125"/>
    </source>
</evidence>
<organism evidence="6 7">
    <name type="scientific">Thauera propionica</name>
    <dbReference type="NCBI Taxonomy" id="2019431"/>
    <lineage>
        <taxon>Bacteria</taxon>
        <taxon>Pseudomonadati</taxon>
        <taxon>Pseudomonadota</taxon>
        <taxon>Betaproteobacteria</taxon>
        <taxon>Rhodocyclales</taxon>
        <taxon>Zoogloeaceae</taxon>
        <taxon>Thauera</taxon>
    </lineage>
</organism>
<gene>
    <name evidence="6" type="ORF">CGK74_18025</name>
</gene>
<protein>
    <recommendedName>
        <fullName evidence="5">Recombinase domain-containing protein</fullName>
    </recommendedName>
</protein>
<dbReference type="InterPro" id="IPR011109">
    <property type="entry name" value="DNA_bind_recombinase_dom"/>
</dbReference>
<dbReference type="InterPro" id="IPR036162">
    <property type="entry name" value="Resolvase-like_N_sf"/>
</dbReference>
<feature type="domain" description="Recombinase" evidence="5">
    <location>
        <begin position="167"/>
        <end position="299"/>
    </location>
</feature>
<keyword evidence="2" id="KW-0233">DNA recombination</keyword>
<evidence type="ECO:0000256" key="2">
    <source>
        <dbReference type="ARBA" id="ARBA00023172"/>
    </source>
</evidence>